<feature type="transmembrane region" description="Helical" evidence="1">
    <location>
        <begin position="6"/>
        <end position="25"/>
    </location>
</feature>
<feature type="transmembrane region" description="Helical" evidence="1">
    <location>
        <begin position="32"/>
        <end position="51"/>
    </location>
</feature>
<keyword evidence="1" id="KW-1133">Transmembrane helix</keyword>
<evidence type="ECO:0000313" key="2">
    <source>
        <dbReference type="EMBL" id="TDQ64494.1"/>
    </source>
</evidence>
<evidence type="ECO:0000256" key="1">
    <source>
        <dbReference type="SAM" id="Phobius"/>
    </source>
</evidence>
<dbReference type="EMBL" id="SNYR01000002">
    <property type="protein sequence ID" value="TDQ64494.1"/>
    <property type="molecule type" value="Genomic_DNA"/>
</dbReference>
<proteinExistence type="predicted"/>
<protein>
    <submittedName>
        <fullName evidence="2">Uncharacterized protein</fullName>
    </submittedName>
</protein>
<name>A0A4V6PX43_9HYPH</name>
<keyword evidence="1" id="KW-0812">Transmembrane</keyword>
<comment type="caution">
    <text evidence="2">The sequence shown here is derived from an EMBL/GenBank/DDBJ whole genome shotgun (WGS) entry which is preliminary data.</text>
</comment>
<sequence>MQILQLDSVTLLVLATIALVLYAIARMMSARWPVALTFSTMPLVVFIFHTGQGGRLLAGMF</sequence>
<gene>
    <name evidence="2" type="ORF">ATL17_2514</name>
</gene>
<dbReference type="Proteomes" id="UP000295391">
    <property type="component" value="Unassembled WGS sequence"/>
</dbReference>
<keyword evidence="1" id="KW-0472">Membrane</keyword>
<keyword evidence="3" id="KW-1185">Reference proteome</keyword>
<organism evidence="2 3">
    <name type="scientific">Maritalea mobilis</name>
    <dbReference type="NCBI Taxonomy" id="483324"/>
    <lineage>
        <taxon>Bacteria</taxon>
        <taxon>Pseudomonadati</taxon>
        <taxon>Pseudomonadota</taxon>
        <taxon>Alphaproteobacteria</taxon>
        <taxon>Hyphomicrobiales</taxon>
        <taxon>Devosiaceae</taxon>
        <taxon>Maritalea</taxon>
    </lineage>
</organism>
<accession>A0A4V6PX43</accession>
<dbReference type="RefSeq" id="WP_133573089.1">
    <property type="nucleotide sequence ID" value="NZ_SNYR01000002.1"/>
</dbReference>
<reference evidence="2 3" key="1">
    <citation type="submission" date="2019-03" db="EMBL/GenBank/DDBJ databases">
        <title>Genomic Encyclopedia of Type Strains, Phase III (KMG-III): the genomes of soil and plant-associated and newly described type strains.</title>
        <authorList>
            <person name="Whitman W."/>
        </authorList>
    </citation>
    <scope>NUCLEOTIDE SEQUENCE [LARGE SCALE GENOMIC DNA]</scope>
    <source>
        <strain evidence="2 3">CGMCC 1.7002</strain>
    </source>
</reference>
<evidence type="ECO:0000313" key="3">
    <source>
        <dbReference type="Proteomes" id="UP000295391"/>
    </source>
</evidence>
<dbReference type="OrthoDB" id="9960961at2"/>
<dbReference type="AlphaFoldDB" id="A0A4V6PX43"/>